<name>A0ABS2DNT6_9BURK</name>
<dbReference type="EMBL" id="JACJJC010000001">
    <property type="protein sequence ID" value="MBM6703024.1"/>
    <property type="molecule type" value="Genomic_DNA"/>
</dbReference>
<dbReference type="Pfam" id="PF03279">
    <property type="entry name" value="Lip_A_acyltrans"/>
    <property type="match status" value="1"/>
</dbReference>
<evidence type="ECO:0000256" key="1">
    <source>
        <dbReference type="ARBA" id="ARBA00004533"/>
    </source>
</evidence>
<evidence type="ECO:0000256" key="2">
    <source>
        <dbReference type="ARBA" id="ARBA00022475"/>
    </source>
</evidence>
<reference evidence="7 8" key="1">
    <citation type="journal article" date="2021" name="Sci. Rep.">
        <title>The distribution of antibiotic resistance genes in chicken gut microbiota commensals.</title>
        <authorList>
            <person name="Juricova H."/>
            <person name="Matiasovicova J."/>
            <person name="Kubasova T."/>
            <person name="Cejkova D."/>
            <person name="Rychlik I."/>
        </authorList>
    </citation>
    <scope>NUCLEOTIDE SEQUENCE [LARGE SCALE GENOMIC DNA]</scope>
    <source>
        <strain evidence="7 8">An829</strain>
    </source>
</reference>
<keyword evidence="6 7" id="KW-0012">Acyltransferase</keyword>
<dbReference type="PIRSF" id="PIRSF026649">
    <property type="entry name" value="MsbB"/>
    <property type="match status" value="1"/>
</dbReference>
<dbReference type="RefSeq" id="WP_205101413.1">
    <property type="nucleotide sequence ID" value="NZ_JACJJC010000001.1"/>
</dbReference>
<evidence type="ECO:0000256" key="3">
    <source>
        <dbReference type="ARBA" id="ARBA00022519"/>
    </source>
</evidence>
<keyword evidence="3" id="KW-0997">Cell inner membrane</keyword>
<evidence type="ECO:0000313" key="8">
    <source>
        <dbReference type="Proteomes" id="UP000715095"/>
    </source>
</evidence>
<dbReference type="PANTHER" id="PTHR30606:SF9">
    <property type="entry name" value="LIPID A BIOSYNTHESIS LAUROYLTRANSFERASE"/>
    <property type="match status" value="1"/>
</dbReference>
<dbReference type="PANTHER" id="PTHR30606">
    <property type="entry name" value="LIPID A BIOSYNTHESIS LAUROYL ACYLTRANSFERASE"/>
    <property type="match status" value="1"/>
</dbReference>
<keyword evidence="5" id="KW-0472">Membrane</keyword>
<keyword evidence="2" id="KW-1003">Cell membrane</keyword>
<dbReference type="InterPro" id="IPR004960">
    <property type="entry name" value="LipA_acyltrans"/>
</dbReference>
<dbReference type="Proteomes" id="UP000715095">
    <property type="component" value="Unassembled WGS sequence"/>
</dbReference>
<accession>A0ABS2DNT6</accession>
<comment type="caution">
    <text evidence="7">The sequence shown here is derived from an EMBL/GenBank/DDBJ whole genome shotgun (WGS) entry which is preliminary data.</text>
</comment>
<evidence type="ECO:0000256" key="6">
    <source>
        <dbReference type="ARBA" id="ARBA00023315"/>
    </source>
</evidence>
<proteinExistence type="predicted"/>
<gene>
    <name evidence="7" type="ORF">H6A60_00655</name>
</gene>
<organism evidence="7 8">
    <name type="scientific">Sutterella massiliensis</name>
    <dbReference type="NCBI Taxonomy" id="1816689"/>
    <lineage>
        <taxon>Bacteria</taxon>
        <taxon>Pseudomonadati</taxon>
        <taxon>Pseudomonadota</taxon>
        <taxon>Betaproteobacteria</taxon>
        <taxon>Burkholderiales</taxon>
        <taxon>Sutterellaceae</taxon>
        <taxon>Sutterella</taxon>
    </lineage>
</organism>
<evidence type="ECO:0000313" key="7">
    <source>
        <dbReference type="EMBL" id="MBM6703024.1"/>
    </source>
</evidence>
<protein>
    <submittedName>
        <fullName evidence="7">Lysophospholipid acyltransferase family protein</fullName>
    </submittedName>
</protein>
<comment type="subcellular location">
    <subcellularLocation>
        <location evidence="1">Cell inner membrane</location>
    </subcellularLocation>
</comment>
<dbReference type="CDD" id="cd07984">
    <property type="entry name" value="LPLAT_LABLAT-like"/>
    <property type="match status" value="1"/>
</dbReference>
<dbReference type="GO" id="GO:0016746">
    <property type="term" value="F:acyltransferase activity"/>
    <property type="evidence" value="ECO:0007669"/>
    <property type="project" value="UniProtKB-KW"/>
</dbReference>
<keyword evidence="4" id="KW-0808">Transferase</keyword>
<evidence type="ECO:0000256" key="5">
    <source>
        <dbReference type="ARBA" id="ARBA00023136"/>
    </source>
</evidence>
<keyword evidence="8" id="KW-1185">Reference proteome</keyword>
<sequence length="292" mass="33734">MNNFFARLWVALVKRLHGVSMPMRWRLARFAAFVLWRAVPKRRHVILTNLRLCFPELSEEERVALAKRVYVRLGRAAIDHGTLWMGTREEVQALVRFKGLEHLLTPDGRPTICISPHFAGLDAAGIALNTYVRGVSLYQRQSNPVWDEALLKGRLRFSNPVLIPKSNGSDLRPVMRAMREGLPFYYLPDMDHGRRNSVFVPFFGVQAATIPMVSRLAKVMKAKVLWSFAVMTEDGYEVEITPPLENFPTNDPEADTKRLNEELEARIRQHPDQYLWVHRRFKTRPEGEPSVY</sequence>
<evidence type="ECO:0000256" key="4">
    <source>
        <dbReference type="ARBA" id="ARBA00022679"/>
    </source>
</evidence>